<sequence length="555" mass="62502">MQRWERFEETSQPITMSRRGTAQKRSRSNILLGGRFTDNVFGVVWKECRRSVYQASQFDDGRRKLLVIERILPASPAASSSALRPGDKLVSLTIDGLYRDTVGEGIASYSEFLLSLEEAREAKMELLSVSNVFSFKATANFKSSRNTFSVLLTLKQAAGKASKPSHAPPVRQSMSREGSRPSTQSSSSSLTPRPQTSSWKVSEDARDPRSTRPLNAQRFERLVFMVNRHLKDPRILQLLSESYEVDRPPSALSPSQSMAGPIALSLRPCYRLRRWWNKEEVSQMKTCLTVMKKTADSMKLMDVFEIIESHISESENHQDALVELMEEACSVVQAALRRRATKRYIKSEEEEEVDASAGDEKLKEKLTMLEKASNVMVDTVLEEMFLLFDSVHQVLSIQKHGDEEMLCLHVSRRVLEQEATGQRDMESLEGMARNLVHHALLKEKRSPGEEAARDGHKGSVAATSTSDAKPGENLSDMLKELASECLKLGEEESFTLFDFDEDDAIDLLDFHQGVDCLASSLPQESIPDVFRLLQGDEEAGRMSKEDWTRALARWG</sequence>
<feature type="region of interest" description="Disordered" evidence="1">
    <location>
        <begin position="1"/>
        <end position="22"/>
    </location>
</feature>
<dbReference type="InterPro" id="IPR018247">
    <property type="entry name" value="EF_Hand_1_Ca_BS"/>
</dbReference>
<dbReference type="PROSITE" id="PS00018">
    <property type="entry name" value="EF_HAND_1"/>
    <property type="match status" value="1"/>
</dbReference>
<dbReference type="EMBL" id="HBEO01012341">
    <property type="protein sequence ID" value="CAD8480275.1"/>
    <property type="molecule type" value="Transcribed_RNA"/>
</dbReference>
<feature type="compositionally biased region" description="Polar residues" evidence="1">
    <location>
        <begin position="10"/>
        <end position="20"/>
    </location>
</feature>
<feature type="compositionally biased region" description="Low complexity" evidence="1">
    <location>
        <begin position="180"/>
        <end position="198"/>
    </location>
</feature>
<feature type="compositionally biased region" description="Basic and acidic residues" evidence="1">
    <location>
        <begin position="444"/>
        <end position="457"/>
    </location>
</feature>
<evidence type="ECO:0000256" key="1">
    <source>
        <dbReference type="SAM" id="MobiDB-lite"/>
    </source>
</evidence>
<evidence type="ECO:0008006" key="3">
    <source>
        <dbReference type="Google" id="ProtNLM"/>
    </source>
</evidence>
<reference evidence="2" key="1">
    <citation type="submission" date="2021-01" db="EMBL/GenBank/DDBJ databases">
        <authorList>
            <person name="Corre E."/>
            <person name="Pelletier E."/>
            <person name="Niang G."/>
            <person name="Scheremetjew M."/>
            <person name="Finn R."/>
            <person name="Kale V."/>
            <person name="Holt S."/>
            <person name="Cochrane G."/>
            <person name="Meng A."/>
            <person name="Brown T."/>
            <person name="Cohen L."/>
        </authorList>
    </citation>
    <scope>NUCLEOTIDE SEQUENCE</scope>
    <source>
        <strain evidence="2">CCMP325</strain>
    </source>
</reference>
<proteinExistence type="predicted"/>
<gene>
    <name evidence="2" type="ORF">HPHI1048_LOCUS8387</name>
</gene>
<protein>
    <recommendedName>
        <fullName evidence="3">PDZ domain-containing protein</fullName>
    </recommendedName>
</protein>
<accession>A0A7S0EBI5</accession>
<organism evidence="2">
    <name type="scientific">Hanusia phi</name>
    <dbReference type="NCBI Taxonomy" id="3032"/>
    <lineage>
        <taxon>Eukaryota</taxon>
        <taxon>Cryptophyceae</taxon>
        <taxon>Pyrenomonadales</taxon>
        <taxon>Geminigeraceae</taxon>
        <taxon>Hanusia</taxon>
    </lineage>
</organism>
<feature type="compositionally biased region" description="Basic and acidic residues" evidence="1">
    <location>
        <begin position="201"/>
        <end position="210"/>
    </location>
</feature>
<feature type="region of interest" description="Disordered" evidence="1">
    <location>
        <begin position="444"/>
        <end position="473"/>
    </location>
</feature>
<feature type="region of interest" description="Disordered" evidence="1">
    <location>
        <begin position="159"/>
        <end position="213"/>
    </location>
</feature>
<dbReference type="AlphaFoldDB" id="A0A7S0EBI5"/>
<name>A0A7S0EBI5_9CRYP</name>
<evidence type="ECO:0000313" key="2">
    <source>
        <dbReference type="EMBL" id="CAD8480275.1"/>
    </source>
</evidence>